<organism evidence="9 10">
    <name type="scientific">Planobispora longispora</name>
    <dbReference type="NCBI Taxonomy" id="28887"/>
    <lineage>
        <taxon>Bacteria</taxon>
        <taxon>Bacillati</taxon>
        <taxon>Actinomycetota</taxon>
        <taxon>Actinomycetes</taxon>
        <taxon>Streptosporangiales</taxon>
        <taxon>Streptosporangiaceae</taxon>
        <taxon>Planobispora</taxon>
    </lineage>
</organism>
<proteinExistence type="inferred from homology"/>
<evidence type="ECO:0000256" key="6">
    <source>
        <dbReference type="SAM" id="Phobius"/>
    </source>
</evidence>
<sequence length="528" mass="54560">MEVNGAWRLLADRGIMTKVFIPVTVLGLTAVVTGSVALSKMDTLQEEHNLQLEHSVPFITGLQDAAVAAKAAANDERGFLLTGDAAFSDEVSKRFTVIDDALEQARGAAVSPEQNTQVDEIADGIDAWQDALSAEFTLYATDKATATENALGPNRDLRKAYEEKLDAAMEEATGALAASASFNETVSSARFVVTLILILGMLWGVLSALIVAKVITGPLRSVVGVLKQVARGDLTGRAQVRCRDEIGEMAGALNEAIDAMRGALRTIDSSSDSLASASEELTATSTQIAASAEETSVQAGVVTAAADEVSRNVETVAAGAEEMGAAIREIAHSASEAAKVAAQAVAAAQSTNEIVGKLGTSSAEIGSVIKTITSIAEQTNLLALNATIEAARAGDAGKGFAVVAGEVKDLAQETAKATEDIARRVEAIQNDTGGAVEAIAEISQIIARINDYQLTIASAVEEQTATTNEMNRSVAEAAAGSGQIAGNISSVAHAAQTTSGSVVDTQRAAEELARMSTELRAVVGRFSV</sequence>
<dbReference type="PANTHER" id="PTHR32089">
    <property type="entry name" value="METHYL-ACCEPTING CHEMOTAXIS PROTEIN MCPB"/>
    <property type="match status" value="1"/>
</dbReference>
<dbReference type="GO" id="GO:0007165">
    <property type="term" value="P:signal transduction"/>
    <property type="evidence" value="ECO:0007669"/>
    <property type="project" value="UniProtKB-KW"/>
</dbReference>
<dbReference type="PROSITE" id="PS50885">
    <property type="entry name" value="HAMP"/>
    <property type="match status" value="1"/>
</dbReference>
<dbReference type="GO" id="GO:0006935">
    <property type="term" value="P:chemotaxis"/>
    <property type="evidence" value="ECO:0007669"/>
    <property type="project" value="InterPro"/>
</dbReference>
<dbReference type="PANTHER" id="PTHR32089:SF112">
    <property type="entry name" value="LYSOZYME-LIKE PROTEIN-RELATED"/>
    <property type="match status" value="1"/>
</dbReference>
<comment type="caution">
    <text evidence="9">The sequence shown here is derived from an EMBL/GenBank/DDBJ whole genome shotgun (WGS) entry which is preliminary data.</text>
</comment>
<dbReference type="Proteomes" id="UP000616724">
    <property type="component" value="Unassembled WGS sequence"/>
</dbReference>
<evidence type="ECO:0000256" key="4">
    <source>
        <dbReference type="ARBA" id="ARBA00029447"/>
    </source>
</evidence>
<feature type="domain" description="HAMP" evidence="8">
    <location>
        <begin position="213"/>
        <end position="265"/>
    </location>
</feature>
<feature type="transmembrane region" description="Helical" evidence="6">
    <location>
        <begin position="20"/>
        <end position="38"/>
    </location>
</feature>
<protein>
    <recommendedName>
        <fullName evidence="11">Methyl-accepting chemotaxis protein</fullName>
    </recommendedName>
</protein>
<dbReference type="InterPro" id="IPR004089">
    <property type="entry name" value="MCPsignal_dom"/>
</dbReference>
<evidence type="ECO:0000256" key="2">
    <source>
        <dbReference type="ARBA" id="ARBA00022989"/>
    </source>
</evidence>
<evidence type="ECO:0000256" key="5">
    <source>
        <dbReference type="PROSITE-ProRule" id="PRU00284"/>
    </source>
</evidence>
<evidence type="ECO:0000259" key="7">
    <source>
        <dbReference type="PROSITE" id="PS50111"/>
    </source>
</evidence>
<dbReference type="Gene3D" id="1.10.287.950">
    <property type="entry name" value="Methyl-accepting chemotaxis protein"/>
    <property type="match status" value="1"/>
</dbReference>
<keyword evidence="10" id="KW-1185">Reference proteome</keyword>
<dbReference type="SMART" id="SM00304">
    <property type="entry name" value="HAMP"/>
    <property type="match status" value="1"/>
</dbReference>
<dbReference type="SUPFAM" id="SSF58104">
    <property type="entry name" value="Methyl-accepting chemotaxis protein (MCP) signaling domain"/>
    <property type="match status" value="1"/>
</dbReference>
<dbReference type="Pfam" id="PF00672">
    <property type="entry name" value="HAMP"/>
    <property type="match status" value="1"/>
</dbReference>
<dbReference type="GO" id="GO:0016020">
    <property type="term" value="C:membrane"/>
    <property type="evidence" value="ECO:0007669"/>
    <property type="project" value="InterPro"/>
</dbReference>
<dbReference type="SMART" id="SM00283">
    <property type="entry name" value="MA"/>
    <property type="match status" value="1"/>
</dbReference>
<dbReference type="CDD" id="cd06225">
    <property type="entry name" value="HAMP"/>
    <property type="match status" value="1"/>
</dbReference>
<dbReference type="InterPro" id="IPR007891">
    <property type="entry name" value="CHASE3"/>
</dbReference>
<name>A0A8J3WA57_9ACTN</name>
<keyword evidence="2 6" id="KW-1133">Transmembrane helix</keyword>
<evidence type="ECO:0000256" key="1">
    <source>
        <dbReference type="ARBA" id="ARBA00022692"/>
    </source>
</evidence>
<feature type="domain" description="Methyl-accepting transducer" evidence="7">
    <location>
        <begin position="270"/>
        <end position="513"/>
    </location>
</feature>
<evidence type="ECO:0000259" key="8">
    <source>
        <dbReference type="PROSITE" id="PS50885"/>
    </source>
</evidence>
<accession>A0A8J3WA57</accession>
<keyword evidence="6" id="KW-0472">Membrane</keyword>
<evidence type="ECO:0000256" key="3">
    <source>
        <dbReference type="ARBA" id="ARBA00023224"/>
    </source>
</evidence>
<dbReference type="AlphaFoldDB" id="A0A8J3WA57"/>
<keyword evidence="3 5" id="KW-0807">Transducer</keyword>
<dbReference type="InterPro" id="IPR004090">
    <property type="entry name" value="Chemotax_Me-accpt_rcpt"/>
</dbReference>
<dbReference type="PRINTS" id="PR00260">
    <property type="entry name" value="CHEMTRNSDUCR"/>
</dbReference>
<dbReference type="PROSITE" id="PS50111">
    <property type="entry name" value="CHEMOTAXIS_TRANSDUC_2"/>
    <property type="match status" value="1"/>
</dbReference>
<evidence type="ECO:0000313" key="10">
    <source>
        <dbReference type="Proteomes" id="UP000616724"/>
    </source>
</evidence>
<evidence type="ECO:0000313" key="9">
    <source>
        <dbReference type="EMBL" id="GIH81467.1"/>
    </source>
</evidence>
<dbReference type="InterPro" id="IPR003660">
    <property type="entry name" value="HAMP_dom"/>
</dbReference>
<dbReference type="Pfam" id="PF00015">
    <property type="entry name" value="MCPsignal"/>
    <property type="match status" value="1"/>
</dbReference>
<feature type="transmembrane region" description="Helical" evidence="6">
    <location>
        <begin position="191"/>
        <end position="212"/>
    </location>
</feature>
<dbReference type="Pfam" id="PF05227">
    <property type="entry name" value="CHASE3"/>
    <property type="match status" value="1"/>
</dbReference>
<dbReference type="EMBL" id="BOOH01000078">
    <property type="protein sequence ID" value="GIH81467.1"/>
    <property type="molecule type" value="Genomic_DNA"/>
</dbReference>
<evidence type="ECO:0008006" key="11">
    <source>
        <dbReference type="Google" id="ProtNLM"/>
    </source>
</evidence>
<gene>
    <name evidence="9" type="ORF">Plo01_78960</name>
</gene>
<reference evidence="9 10" key="1">
    <citation type="submission" date="2021-01" db="EMBL/GenBank/DDBJ databases">
        <title>Whole genome shotgun sequence of Planobispora longispora NBRC 13918.</title>
        <authorList>
            <person name="Komaki H."/>
            <person name="Tamura T."/>
        </authorList>
    </citation>
    <scope>NUCLEOTIDE SEQUENCE [LARGE SCALE GENOMIC DNA]</scope>
    <source>
        <strain evidence="9 10">NBRC 13918</strain>
    </source>
</reference>
<dbReference type="RefSeq" id="WP_203895855.1">
    <property type="nucleotide sequence ID" value="NZ_BOOH01000078.1"/>
</dbReference>
<comment type="similarity">
    <text evidence="4">Belongs to the methyl-accepting chemotaxis (MCP) protein family.</text>
</comment>
<keyword evidence="1 6" id="KW-0812">Transmembrane</keyword>
<dbReference type="GO" id="GO:0004888">
    <property type="term" value="F:transmembrane signaling receptor activity"/>
    <property type="evidence" value="ECO:0007669"/>
    <property type="project" value="InterPro"/>
</dbReference>